<gene>
    <name evidence="6" type="ORF">EDC30_104175</name>
</gene>
<dbReference type="OrthoDB" id="13103at2"/>
<evidence type="ECO:0000256" key="3">
    <source>
        <dbReference type="ARBA" id="ARBA00023163"/>
    </source>
</evidence>
<dbReference type="PANTHER" id="PTHR30136">
    <property type="entry name" value="HELIX-TURN-HELIX TRANSCRIPTIONAL REGULATOR, ICLR FAMILY"/>
    <property type="match status" value="1"/>
</dbReference>
<dbReference type="InterPro" id="IPR050707">
    <property type="entry name" value="HTH_MetabolicPath_Reg"/>
</dbReference>
<evidence type="ECO:0000313" key="7">
    <source>
        <dbReference type="Proteomes" id="UP000295382"/>
    </source>
</evidence>
<dbReference type="Gene3D" id="1.10.10.10">
    <property type="entry name" value="Winged helix-like DNA-binding domain superfamily/Winged helix DNA-binding domain"/>
    <property type="match status" value="1"/>
</dbReference>
<evidence type="ECO:0000313" key="6">
    <source>
        <dbReference type="EMBL" id="TCS37372.1"/>
    </source>
</evidence>
<name>A0A4R3HW53_PAULE</name>
<dbReference type="AlphaFoldDB" id="A0A4R3HW53"/>
<dbReference type="Pfam" id="PF09339">
    <property type="entry name" value="HTH_IclR"/>
    <property type="match status" value="1"/>
</dbReference>
<feature type="domain" description="HTH iclR-type" evidence="4">
    <location>
        <begin position="8"/>
        <end position="70"/>
    </location>
</feature>
<dbReference type="Gene3D" id="3.30.450.40">
    <property type="match status" value="1"/>
</dbReference>
<organism evidence="6 7">
    <name type="scientific">Paucimonas lemoignei</name>
    <name type="common">Pseudomonas lemoignei</name>
    <dbReference type="NCBI Taxonomy" id="29443"/>
    <lineage>
        <taxon>Bacteria</taxon>
        <taxon>Pseudomonadati</taxon>
        <taxon>Pseudomonadota</taxon>
        <taxon>Betaproteobacteria</taxon>
        <taxon>Burkholderiales</taxon>
        <taxon>Burkholderiaceae</taxon>
        <taxon>Paucimonas</taxon>
    </lineage>
</organism>
<sequence>MTVINDKHPPLERYFRILEVLSGFPEGLTLSELTSILALPKATMHRLLAAMQKSNLVTVNAGAAAYLLADRVRRLALLSAGADFIKAMTSSHLQQLVAETGETCYIARLEGNRVRTIVMESPNAPWRGFVLPGKIMYPHATASAKAILAFQSKDVIEQALSGDLPQLTQYTKTNRKDIKAEFSRIRENGFATCIREVDEGLAAVAVPIEVGVAGVIYGLGIVGPLPRITSLIDADIVSRLKTISAAISAFLSKTGAEIPQID</sequence>
<dbReference type="EMBL" id="SLZQ01000004">
    <property type="protein sequence ID" value="TCS37372.1"/>
    <property type="molecule type" value="Genomic_DNA"/>
</dbReference>
<reference evidence="6 7" key="1">
    <citation type="submission" date="2019-03" db="EMBL/GenBank/DDBJ databases">
        <title>Genomic Encyclopedia of Type Strains, Phase IV (KMG-IV): sequencing the most valuable type-strain genomes for metagenomic binning, comparative biology and taxonomic classification.</title>
        <authorList>
            <person name="Goeker M."/>
        </authorList>
    </citation>
    <scope>NUCLEOTIDE SEQUENCE [LARGE SCALE GENOMIC DNA]</scope>
    <source>
        <strain evidence="6 7">DSM 7445</strain>
    </source>
</reference>
<feature type="domain" description="IclR-ED" evidence="5">
    <location>
        <begin position="71"/>
        <end position="253"/>
    </location>
</feature>
<keyword evidence="3" id="KW-0804">Transcription</keyword>
<proteinExistence type="predicted"/>
<dbReference type="SUPFAM" id="SSF55781">
    <property type="entry name" value="GAF domain-like"/>
    <property type="match status" value="1"/>
</dbReference>
<accession>A0A4R3HW53</accession>
<protein>
    <submittedName>
        <fullName evidence="6">IclR family transcriptional regulator</fullName>
    </submittedName>
</protein>
<dbReference type="PROSITE" id="PS51077">
    <property type="entry name" value="HTH_ICLR"/>
    <property type="match status" value="1"/>
</dbReference>
<evidence type="ECO:0000259" key="5">
    <source>
        <dbReference type="PROSITE" id="PS51078"/>
    </source>
</evidence>
<keyword evidence="2" id="KW-0238">DNA-binding</keyword>
<dbReference type="GO" id="GO:0003677">
    <property type="term" value="F:DNA binding"/>
    <property type="evidence" value="ECO:0007669"/>
    <property type="project" value="UniProtKB-KW"/>
</dbReference>
<dbReference type="SUPFAM" id="SSF46785">
    <property type="entry name" value="Winged helix' DNA-binding domain"/>
    <property type="match status" value="1"/>
</dbReference>
<dbReference type="InterPro" id="IPR036390">
    <property type="entry name" value="WH_DNA-bd_sf"/>
</dbReference>
<keyword evidence="7" id="KW-1185">Reference proteome</keyword>
<evidence type="ECO:0000259" key="4">
    <source>
        <dbReference type="PROSITE" id="PS51077"/>
    </source>
</evidence>
<dbReference type="SMART" id="SM00346">
    <property type="entry name" value="HTH_ICLR"/>
    <property type="match status" value="1"/>
</dbReference>
<evidence type="ECO:0000256" key="2">
    <source>
        <dbReference type="ARBA" id="ARBA00023125"/>
    </source>
</evidence>
<dbReference type="PANTHER" id="PTHR30136:SF24">
    <property type="entry name" value="HTH-TYPE TRANSCRIPTIONAL REPRESSOR ALLR"/>
    <property type="match status" value="1"/>
</dbReference>
<evidence type="ECO:0000256" key="1">
    <source>
        <dbReference type="ARBA" id="ARBA00023015"/>
    </source>
</evidence>
<dbReference type="InterPro" id="IPR029016">
    <property type="entry name" value="GAF-like_dom_sf"/>
</dbReference>
<dbReference type="RefSeq" id="WP_132258318.1">
    <property type="nucleotide sequence ID" value="NZ_SLZQ01000004.1"/>
</dbReference>
<dbReference type="InterPro" id="IPR005471">
    <property type="entry name" value="Tscrpt_reg_IclR_N"/>
</dbReference>
<keyword evidence="1" id="KW-0805">Transcription regulation</keyword>
<dbReference type="GO" id="GO:0003700">
    <property type="term" value="F:DNA-binding transcription factor activity"/>
    <property type="evidence" value="ECO:0007669"/>
    <property type="project" value="TreeGrafter"/>
</dbReference>
<comment type="caution">
    <text evidence="6">The sequence shown here is derived from an EMBL/GenBank/DDBJ whole genome shotgun (WGS) entry which is preliminary data.</text>
</comment>
<dbReference type="Pfam" id="PF01614">
    <property type="entry name" value="IclR_C"/>
    <property type="match status" value="1"/>
</dbReference>
<dbReference type="InterPro" id="IPR036388">
    <property type="entry name" value="WH-like_DNA-bd_sf"/>
</dbReference>
<dbReference type="GO" id="GO:0045892">
    <property type="term" value="P:negative regulation of DNA-templated transcription"/>
    <property type="evidence" value="ECO:0007669"/>
    <property type="project" value="TreeGrafter"/>
</dbReference>
<dbReference type="PROSITE" id="PS51078">
    <property type="entry name" value="ICLR_ED"/>
    <property type="match status" value="1"/>
</dbReference>
<dbReference type="InterPro" id="IPR014757">
    <property type="entry name" value="Tscrpt_reg_IclR_C"/>
</dbReference>
<dbReference type="Proteomes" id="UP000295382">
    <property type="component" value="Unassembled WGS sequence"/>
</dbReference>